<reference evidence="3" key="1">
    <citation type="submission" date="2023-08" db="EMBL/GenBank/DDBJ databases">
        <authorList>
            <person name="Alioto T."/>
            <person name="Alioto T."/>
            <person name="Gomez Garrido J."/>
        </authorList>
    </citation>
    <scope>NUCLEOTIDE SEQUENCE</scope>
</reference>
<dbReference type="EMBL" id="OX597817">
    <property type="protein sequence ID" value="CAI9721913.1"/>
    <property type="molecule type" value="Genomic_DNA"/>
</dbReference>
<gene>
    <name evidence="3" type="ORF">OCTVUL_1B026701</name>
</gene>
<feature type="transmembrane region" description="Helical" evidence="2">
    <location>
        <begin position="298"/>
        <end position="320"/>
    </location>
</feature>
<accession>A0AA36F473</accession>
<feature type="region of interest" description="Disordered" evidence="1">
    <location>
        <begin position="636"/>
        <end position="684"/>
    </location>
</feature>
<proteinExistence type="predicted"/>
<evidence type="ECO:0000256" key="2">
    <source>
        <dbReference type="SAM" id="Phobius"/>
    </source>
</evidence>
<feature type="compositionally biased region" description="Basic and acidic residues" evidence="1">
    <location>
        <begin position="236"/>
        <end position="251"/>
    </location>
</feature>
<feature type="region of interest" description="Disordered" evidence="1">
    <location>
        <begin position="588"/>
        <end position="611"/>
    </location>
</feature>
<feature type="transmembrane region" description="Helical" evidence="2">
    <location>
        <begin position="327"/>
        <end position="349"/>
    </location>
</feature>
<keyword evidence="2" id="KW-0812">Transmembrane</keyword>
<dbReference type="AlphaFoldDB" id="A0AA36F473"/>
<feature type="compositionally biased region" description="Low complexity" evidence="1">
    <location>
        <begin position="660"/>
        <end position="673"/>
    </location>
</feature>
<evidence type="ECO:0000256" key="1">
    <source>
        <dbReference type="SAM" id="MobiDB-lite"/>
    </source>
</evidence>
<feature type="compositionally biased region" description="Polar residues" evidence="1">
    <location>
        <begin position="636"/>
        <end position="646"/>
    </location>
</feature>
<feature type="region of interest" description="Disordered" evidence="1">
    <location>
        <begin position="1"/>
        <end position="79"/>
    </location>
</feature>
<name>A0AA36F473_OCTVU</name>
<feature type="compositionally biased region" description="Pro residues" evidence="1">
    <location>
        <begin position="598"/>
        <end position="607"/>
    </location>
</feature>
<sequence>MAGALTTETVAPQARNKPKKNSSNSSGPVTHPLNSYPDIVSGETSVQSLVAGRHRPTRNVARVDGQRQPASDVISSSNGLSVYPPFRDSHQAAASAAPNNIGASGAQFGGLQLSTSGGGNGAAAAAAAAAGNIADGRSNPADDPGHQNNREESVHLLGNGRLPPFPQEDDVDLVPSNWSPHDEPMLGRAQPIRTRDLHAGVYGGENVNTNEILPDILNSHMVGRPVAISRPNLHRNRNDRQVRTRNGDRSAQRQRNPVNQPSRPAARTRSRNNSSQQTDRNCKAPCLKCLTAITSFKYVLILLSMLGICCVIIGIVLAALHGSGSSFLFLAIMFFGLGLLLLIVVIVGWKFTPQGHEPLHLLFGLGDHSLLNQARSHGMQRTREGYWHGGIMYPEFQYRRPPPSYDVSMQEYQQQLLQQYQQSINNTDNYSLPSSPPPTYRSRASTLRPGVYMVFPPNPNESYPNSLPPTYRSQMSDAHSRPSLPLTECDSESFAIADLSDFQNDPISNDTLESNTNSINTDSNFSTMNHFRPYPVDHHTPAYRPEIGNLTIDTTPSMYPGRSQGTMTDPEGLTPCSTTLPASYRTDVPCDILTNTPSSPPPLPAPPAADALSRPELLSERTFGASIADYCENSGVANSNPISRNSTTEHVDALPNSATPSSSSSSSSSSPSSTQIKATAETCL</sequence>
<evidence type="ECO:0000313" key="3">
    <source>
        <dbReference type="EMBL" id="CAI9721913.1"/>
    </source>
</evidence>
<feature type="compositionally biased region" description="Polar residues" evidence="1">
    <location>
        <begin position="1"/>
        <end position="10"/>
    </location>
</feature>
<evidence type="ECO:0000313" key="4">
    <source>
        <dbReference type="Proteomes" id="UP001162480"/>
    </source>
</evidence>
<protein>
    <submittedName>
        <fullName evidence="3">Uncharacterized protein</fullName>
    </submittedName>
</protein>
<keyword evidence="2" id="KW-0472">Membrane</keyword>
<feature type="compositionally biased region" description="Polar residues" evidence="1">
    <location>
        <begin position="253"/>
        <end position="262"/>
    </location>
</feature>
<dbReference type="Proteomes" id="UP001162480">
    <property type="component" value="Chromosome 4"/>
</dbReference>
<keyword evidence="2" id="KW-1133">Transmembrane helix</keyword>
<keyword evidence="4" id="KW-1185">Reference proteome</keyword>
<organism evidence="3 4">
    <name type="scientific">Octopus vulgaris</name>
    <name type="common">Common octopus</name>
    <dbReference type="NCBI Taxonomy" id="6645"/>
    <lineage>
        <taxon>Eukaryota</taxon>
        <taxon>Metazoa</taxon>
        <taxon>Spiralia</taxon>
        <taxon>Lophotrochozoa</taxon>
        <taxon>Mollusca</taxon>
        <taxon>Cephalopoda</taxon>
        <taxon>Coleoidea</taxon>
        <taxon>Octopodiformes</taxon>
        <taxon>Octopoda</taxon>
        <taxon>Incirrata</taxon>
        <taxon>Octopodidae</taxon>
        <taxon>Octopus</taxon>
    </lineage>
</organism>
<feature type="region of interest" description="Disordered" evidence="1">
    <location>
        <begin position="227"/>
        <end position="280"/>
    </location>
</feature>